<organism evidence="2 3">
    <name type="scientific">Spiroplasma phoeniceum P40</name>
    <dbReference type="NCBI Taxonomy" id="1276259"/>
    <lineage>
        <taxon>Bacteria</taxon>
        <taxon>Bacillati</taxon>
        <taxon>Mycoplasmatota</taxon>
        <taxon>Mollicutes</taxon>
        <taxon>Entomoplasmatales</taxon>
        <taxon>Spiroplasmataceae</taxon>
        <taxon>Spiroplasma</taxon>
    </lineage>
</organism>
<evidence type="ECO:0000313" key="2">
    <source>
        <dbReference type="EMBL" id="AXF96005.1"/>
    </source>
</evidence>
<dbReference type="InterPro" id="IPR022160">
    <property type="entry name" value="Phage_1-C74_Orf1"/>
</dbReference>
<dbReference type="Pfam" id="PF12461">
    <property type="entry name" value="DUF3688"/>
    <property type="match status" value="1"/>
</dbReference>
<reference evidence="3" key="1">
    <citation type="submission" date="2018-07" db="EMBL/GenBank/DDBJ databases">
        <title>Complete Genome Sequence of Spiroplasma phoeniceum.</title>
        <authorList>
            <person name="Davis R.E."/>
            <person name="Shao J.Y."/>
            <person name="Zhao Y."/>
            <person name="Silver A."/>
            <person name="Stump z."/>
            <person name="Gasparich G."/>
        </authorList>
    </citation>
    <scope>NUCLEOTIDE SEQUENCE [LARGE SCALE GENOMIC DNA]</scope>
    <source>
        <strain evidence="3">P40</strain>
    </source>
</reference>
<feature type="transmembrane region" description="Helical" evidence="1">
    <location>
        <begin position="444"/>
        <end position="464"/>
    </location>
</feature>
<sequence length="471" mass="56120">MLCIKKILSFFLVLLIPFGWIFLFNGIISEKKDNFSEKTINELNKYDLQSTLMIRQDFFMHNLSLENYAFSFGIRLAKPLYGVSIEPKDKNFWLKKFVDKSYNKDWKFKFTLIQKDQKTNNDKTLAEFNMSWMDDEDYFLYFFVFIDGVKYKFTFYFPGQTLALLFMPYFNNQNARYFDMEYLIFNFSYRSLFEKYKITEENFKLAEPKYYIDNVLQGNWNLENLFQILDFVYSNTLRGIFDVGNPYEYVKFFSSNGDFGFSFFVKNGFLLYPKALYFSLRGAGSDNYFSSPIVRFYNAYKVDVKDFSYYFYSNWNTETDKLPSIYEVFSEVKMLDMANSDKYKGFNVFEFISTKLTAHNSIEIHGFNFSIYNVKDWQNEINGGKIWQLPYLDAPWYRLDKHIINVLIWAFNNLPGIKEVGKYINALGNTIHNVNLLWENISNLFAFDITFKLFLGAIISLAMFNGVMRYL</sequence>
<accession>A0A345DP67</accession>
<keyword evidence="1" id="KW-1133">Transmembrane helix</keyword>
<dbReference type="Proteomes" id="UP000253689">
    <property type="component" value="Chromosome"/>
</dbReference>
<proteinExistence type="predicted"/>
<dbReference type="EMBL" id="CP031088">
    <property type="protein sequence ID" value="AXF96005.1"/>
    <property type="molecule type" value="Genomic_DNA"/>
</dbReference>
<feature type="transmembrane region" description="Helical" evidence="1">
    <location>
        <begin position="7"/>
        <end position="28"/>
    </location>
</feature>
<evidence type="ECO:0000313" key="3">
    <source>
        <dbReference type="Proteomes" id="UP000253689"/>
    </source>
</evidence>
<protein>
    <submittedName>
        <fullName evidence="2">Spiroplasma plectrovirus-related protein</fullName>
    </submittedName>
</protein>
<dbReference type="RefSeq" id="WP_186823470.1">
    <property type="nucleotide sequence ID" value="NZ_CP031088.1"/>
</dbReference>
<keyword evidence="3" id="KW-1185">Reference proteome</keyword>
<dbReference type="AlphaFoldDB" id="A0A345DP67"/>
<gene>
    <name evidence="2" type="ORF">SDAV_001025</name>
</gene>
<evidence type="ECO:0000256" key="1">
    <source>
        <dbReference type="SAM" id="Phobius"/>
    </source>
</evidence>
<dbReference type="KEGG" id="sphh:SDAV_001025"/>
<keyword evidence="1" id="KW-0472">Membrane</keyword>
<name>A0A345DP67_9MOLU</name>
<keyword evidence="1" id="KW-0812">Transmembrane</keyword>